<dbReference type="EMBL" id="NHTK01001051">
    <property type="protein sequence ID" value="PPR03569.1"/>
    <property type="molecule type" value="Genomic_DNA"/>
</dbReference>
<gene>
    <name evidence="2" type="ORF">CVT24_007609</name>
</gene>
<dbReference type="AlphaFoldDB" id="A0A409YKF7"/>
<feature type="compositionally biased region" description="Acidic residues" evidence="1">
    <location>
        <begin position="53"/>
        <end position="79"/>
    </location>
</feature>
<sequence>MDQFRTGSVRVSVATQAAGMGADIPEIEQVRGIQTRRKKKVHPATSTKHPTPPEDDSSTSDVDSEGEGDNEGDVDDEADKAEAGEREREVEWVKKVDPDMRAWIEATDCRQNIPDTYFCNPPRTITPAIDSCCDNCDRIHTRSLLPALSGTGSTPPSPTIIPATLSISESSSSESSESDVTSAHHPNDNGKRPMAIKAREQRYSPGPFTAAATLHDPILNKLASHASIQTFSDLEKVYPDGWFLGTRHFDAVMDVLLRVDRIQEEELAQKKRQKHMEMELRNVAKRAEAEFEREKNGGSADVFLMSSTPTTPVLHLGNVSQTSYMQKFRPFDTPKDQRD</sequence>
<organism evidence="2 3">
    <name type="scientific">Panaeolus cyanescens</name>
    <dbReference type="NCBI Taxonomy" id="181874"/>
    <lineage>
        <taxon>Eukaryota</taxon>
        <taxon>Fungi</taxon>
        <taxon>Dikarya</taxon>
        <taxon>Basidiomycota</taxon>
        <taxon>Agaricomycotina</taxon>
        <taxon>Agaricomycetes</taxon>
        <taxon>Agaricomycetidae</taxon>
        <taxon>Agaricales</taxon>
        <taxon>Agaricineae</taxon>
        <taxon>Galeropsidaceae</taxon>
        <taxon>Panaeolus</taxon>
    </lineage>
</organism>
<dbReference type="OrthoDB" id="3008623at2759"/>
<protein>
    <submittedName>
        <fullName evidence="2">Uncharacterized protein</fullName>
    </submittedName>
</protein>
<accession>A0A409YKF7</accession>
<evidence type="ECO:0000313" key="2">
    <source>
        <dbReference type="EMBL" id="PPR03569.1"/>
    </source>
</evidence>
<feature type="region of interest" description="Disordered" evidence="1">
    <location>
        <begin position="147"/>
        <end position="193"/>
    </location>
</feature>
<comment type="caution">
    <text evidence="2">The sequence shown here is derived from an EMBL/GenBank/DDBJ whole genome shotgun (WGS) entry which is preliminary data.</text>
</comment>
<evidence type="ECO:0000313" key="3">
    <source>
        <dbReference type="Proteomes" id="UP000284842"/>
    </source>
</evidence>
<keyword evidence="3" id="KW-1185">Reference proteome</keyword>
<feature type="region of interest" description="Disordered" evidence="1">
    <location>
        <begin position="1"/>
        <end position="90"/>
    </location>
</feature>
<feature type="compositionally biased region" description="Low complexity" evidence="1">
    <location>
        <begin position="147"/>
        <end position="175"/>
    </location>
</feature>
<proteinExistence type="predicted"/>
<dbReference type="Proteomes" id="UP000284842">
    <property type="component" value="Unassembled WGS sequence"/>
</dbReference>
<reference evidence="2 3" key="1">
    <citation type="journal article" date="2018" name="Evol. Lett.">
        <title>Horizontal gene cluster transfer increased hallucinogenic mushroom diversity.</title>
        <authorList>
            <person name="Reynolds H.T."/>
            <person name="Vijayakumar V."/>
            <person name="Gluck-Thaler E."/>
            <person name="Korotkin H.B."/>
            <person name="Matheny P.B."/>
            <person name="Slot J.C."/>
        </authorList>
    </citation>
    <scope>NUCLEOTIDE SEQUENCE [LARGE SCALE GENOMIC DNA]</scope>
    <source>
        <strain evidence="2 3">2629</strain>
    </source>
</reference>
<evidence type="ECO:0000256" key="1">
    <source>
        <dbReference type="SAM" id="MobiDB-lite"/>
    </source>
</evidence>
<name>A0A409YKF7_9AGAR</name>
<feature type="compositionally biased region" description="Basic and acidic residues" evidence="1">
    <location>
        <begin position="80"/>
        <end position="90"/>
    </location>
</feature>
<dbReference type="InParanoid" id="A0A409YKF7"/>